<dbReference type="GO" id="GO:0047372">
    <property type="term" value="F:monoacylglycerol lipase activity"/>
    <property type="evidence" value="ECO:0007669"/>
    <property type="project" value="TreeGrafter"/>
</dbReference>
<dbReference type="InterPro" id="IPR050266">
    <property type="entry name" value="AB_hydrolase_sf"/>
</dbReference>
<name>A0A5E4ZKM0_9BURK</name>
<dbReference type="AlphaFoldDB" id="A0A5E4ZKM0"/>
<dbReference type="Gene3D" id="3.40.50.1820">
    <property type="entry name" value="alpha/beta hydrolase"/>
    <property type="match status" value="1"/>
</dbReference>
<dbReference type="GO" id="GO:0016691">
    <property type="term" value="F:chloride peroxidase activity"/>
    <property type="evidence" value="ECO:0007669"/>
    <property type="project" value="UniProtKB-EC"/>
</dbReference>
<dbReference type="GO" id="GO:0016020">
    <property type="term" value="C:membrane"/>
    <property type="evidence" value="ECO:0007669"/>
    <property type="project" value="TreeGrafter"/>
</dbReference>
<dbReference type="InterPro" id="IPR029058">
    <property type="entry name" value="AB_hydrolase_fold"/>
</dbReference>
<reference evidence="2 3" key="1">
    <citation type="submission" date="2019-08" db="EMBL/GenBank/DDBJ databases">
        <authorList>
            <person name="Peeters C."/>
        </authorList>
    </citation>
    <scope>NUCLEOTIDE SEQUENCE [LARGE SCALE GENOMIC DNA]</scope>
    <source>
        <strain evidence="2 3">LMG 31117</strain>
    </source>
</reference>
<dbReference type="PANTHER" id="PTHR43798">
    <property type="entry name" value="MONOACYLGLYCEROL LIPASE"/>
    <property type="match status" value="1"/>
</dbReference>
<evidence type="ECO:0000313" key="2">
    <source>
        <dbReference type="EMBL" id="VVE61506.1"/>
    </source>
</evidence>
<keyword evidence="2" id="KW-0575">Peroxidase</keyword>
<keyword evidence="3" id="KW-1185">Reference proteome</keyword>
<proteinExistence type="predicted"/>
<accession>A0A5E4ZKM0</accession>
<dbReference type="EC" id="1.11.1.10" evidence="2"/>
<dbReference type="SUPFAM" id="SSF53474">
    <property type="entry name" value="alpha/beta-Hydrolases"/>
    <property type="match status" value="1"/>
</dbReference>
<sequence>MNTSMAEASASLNARTQFVDVPGRRLAYRTIGSGKPIVLCVRFRGTMDAWDPLFLDNLADQGFQVTVFDYSGLGQSTGNPTYQPAALARDAIDLITALDLSSVIIGGWSVGGIAAQLVMTVAPQLVSHTVLIGTTPPGNLVKDGEALFYTLAKRENDFDDFVSLFFEPSSAESTDAARRSADRLAARKPDLSPEVPWQWAGTQLGDGPKNPVFPVDAVLEALKSTRIPVLHIGGDHDIVFPVENWYALNNQLPTLHLVTFPRAGHGPQLQYPQASARHIAAFVAAHV</sequence>
<dbReference type="GO" id="GO:0046464">
    <property type="term" value="P:acylglycerol catabolic process"/>
    <property type="evidence" value="ECO:0007669"/>
    <property type="project" value="TreeGrafter"/>
</dbReference>
<dbReference type="Pfam" id="PF00561">
    <property type="entry name" value="Abhydrolase_1"/>
    <property type="match status" value="1"/>
</dbReference>
<dbReference type="EMBL" id="CABPSP010000001">
    <property type="protein sequence ID" value="VVE61506.1"/>
    <property type="molecule type" value="Genomic_DNA"/>
</dbReference>
<dbReference type="Proteomes" id="UP000383122">
    <property type="component" value="Unassembled WGS sequence"/>
</dbReference>
<dbReference type="InterPro" id="IPR000073">
    <property type="entry name" value="AB_hydrolase_1"/>
</dbReference>
<protein>
    <submittedName>
        <fullName evidence="2">Non-heme chloroperoxidase</fullName>
        <ecNumber evidence="2">1.11.1.10</ecNumber>
    </submittedName>
</protein>
<gene>
    <name evidence="2" type="primary">cpo_1</name>
    <name evidence="2" type="ORF">PAN31117_00600</name>
</gene>
<evidence type="ECO:0000259" key="1">
    <source>
        <dbReference type="Pfam" id="PF00561"/>
    </source>
</evidence>
<keyword evidence="2" id="KW-0560">Oxidoreductase</keyword>
<feature type="domain" description="AB hydrolase-1" evidence="1">
    <location>
        <begin position="36"/>
        <end position="270"/>
    </location>
</feature>
<dbReference type="PANTHER" id="PTHR43798:SF5">
    <property type="entry name" value="MONOACYLGLYCEROL LIPASE ABHD6"/>
    <property type="match status" value="1"/>
</dbReference>
<evidence type="ECO:0000313" key="3">
    <source>
        <dbReference type="Proteomes" id="UP000383122"/>
    </source>
</evidence>
<organism evidence="2 3">
    <name type="scientific">Pandoraea anapnoica</name>
    <dbReference type="NCBI Taxonomy" id="2508301"/>
    <lineage>
        <taxon>Bacteria</taxon>
        <taxon>Pseudomonadati</taxon>
        <taxon>Pseudomonadota</taxon>
        <taxon>Betaproteobacteria</taxon>
        <taxon>Burkholderiales</taxon>
        <taxon>Burkholderiaceae</taxon>
        <taxon>Pandoraea</taxon>
    </lineage>
</organism>